<dbReference type="KEGG" id="cmos:111442087"/>
<dbReference type="SUPFAM" id="SSF47699">
    <property type="entry name" value="Bifunctional inhibitor/lipid-transfer protein/seed storage 2S albumin"/>
    <property type="match status" value="1"/>
</dbReference>
<dbReference type="GO" id="GO:0006869">
    <property type="term" value="P:lipid transport"/>
    <property type="evidence" value="ECO:0007669"/>
    <property type="project" value="InterPro"/>
</dbReference>
<comment type="function">
    <text evidence="4">Plant non-specific lipid-transfer proteins transfer phospholipids as well as galactolipids across membranes. May play a role in wax or cutin deposition in the cell walls of expanding epidermal cells and certain secretory tissues.</text>
</comment>
<dbReference type="GO" id="GO:0008289">
    <property type="term" value="F:lipid binding"/>
    <property type="evidence" value="ECO:0007669"/>
    <property type="project" value="UniProtKB-KW"/>
</dbReference>
<dbReference type="InterPro" id="IPR036312">
    <property type="entry name" value="Bifun_inhib/LTP/seed_sf"/>
</dbReference>
<evidence type="ECO:0000313" key="8">
    <source>
        <dbReference type="RefSeq" id="XP_022935125.1"/>
    </source>
</evidence>
<dbReference type="AlphaFoldDB" id="A0A6J1F9Q5"/>
<dbReference type="Pfam" id="PF00234">
    <property type="entry name" value="Tryp_alpha_amyl"/>
    <property type="match status" value="1"/>
</dbReference>
<evidence type="ECO:0000256" key="4">
    <source>
        <dbReference type="RuleBase" id="RU000628"/>
    </source>
</evidence>
<keyword evidence="3" id="KW-1015">Disulfide bond</keyword>
<dbReference type="Proteomes" id="UP000504609">
    <property type="component" value="Unplaced"/>
</dbReference>
<keyword evidence="7" id="KW-1185">Reference proteome</keyword>
<keyword evidence="2 4" id="KW-0813">Transport</keyword>
<sequence length="116" mass="11885">MERSMKMAIIVGVVLMCMVVGEAAISCGTVARSVSPCISYLKNPSSGVPAACCNGIRSLNSQASTSVDRRTACTCLKSAANSISGINFNAASSLPSKCGVSIPYKISPSTDCSKVN</sequence>
<gene>
    <name evidence="8" type="primary">LOC111442087</name>
</gene>
<evidence type="ECO:0000259" key="6">
    <source>
        <dbReference type="SMART" id="SM00499"/>
    </source>
</evidence>
<feature type="chain" id="PRO_5026679640" description="Non-specific lipid-transfer protein" evidence="5">
    <location>
        <begin position="24"/>
        <end position="116"/>
    </location>
</feature>
<dbReference type="FunFam" id="1.10.110.10:FF:000002">
    <property type="entry name" value="Non-specific lipid-transfer protein"/>
    <property type="match status" value="1"/>
</dbReference>
<dbReference type="GeneID" id="111442087"/>
<dbReference type="CDD" id="cd01960">
    <property type="entry name" value="nsLTP1"/>
    <property type="match status" value="1"/>
</dbReference>
<name>A0A6J1F9Q5_CUCMO</name>
<feature type="signal peptide" evidence="5">
    <location>
        <begin position="1"/>
        <end position="23"/>
    </location>
</feature>
<evidence type="ECO:0000256" key="5">
    <source>
        <dbReference type="SAM" id="SignalP"/>
    </source>
</evidence>
<dbReference type="PRINTS" id="PR00382">
    <property type="entry name" value="LIPIDTRNSFER"/>
</dbReference>
<dbReference type="PROSITE" id="PS00597">
    <property type="entry name" value="PLANT_LTP"/>
    <property type="match status" value="1"/>
</dbReference>
<comment type="similarity">
    <text evidence="1 4">Belongs to the plant LTP family.</text>
</comment>
<feature type="domain" description="Bifunctional inhibitor/plant lipid transfer protein/seed storage helical" evidence="6">
    <location>
        <begin position="27"/>
        <end position="112"/>
    </location>
</feature>
<evidence type="ECO:0000256" key="2">
    <source>
        <dbReference type="ARBA" id="ARBA00022448"/>
    </source>
</evidence>
<evidence type="ECO:0000256" key="3">
    <source>
        <dbReference type="ARBA" id="ARBA00023157"/>
    </source>
</evidence>
<proteinExistence type="inferred from homology"/>
<dbReference type="RefSeq" id="XP_022935125.1">
    <property type="nucleotide sequence ID" value="XM_023079357.1"/>
</dbReference>
<dbReference type="PANTHER" id="PTHR33076">
    <property type="entry name" value="NON-SPECIFIC LIPID-TRANSFER PROTEIN 2-RELATED"/>
    <property type="match status" value="1"/>
</dbReference>
<keyword evidence="5" id="KW-0732">Signal</keyword>
<accession>A0A6J1F9Q5</accession>
<reference evidence="8" key="1">
    <citation type="submission" date="2025-08" db="UniProtKB">
        <authorList>
            <consortium name="RefSeq"/>
        </authorList>
    </citation>
    <scope>IDENTIFICATION</scope>
    <source>
        <tissue evidence="8">Young leaves</tissue>
    </source>
</reference>
<dbReference type="Gene3D" id="1.10.110.10">
    <property type="entry name" value="Plant lipid-transfer and hydrophobic proteins"/>
    <property type="match status" value="1"/>
</dbReference>
<keyword evidence="4" id="KW-0446">Lipid-binding</keyword>
<dbReference type="InterPro" id="IPR016140">
    <property type="entry name" value="Bifunc_inhib/LTP/seed_store"/>
</dbReference>
<dbReference type="InterPro" id="IPR000528">
    <property type="entry name" value="Plant_nsLTP"/>
</dbReference>
<evidence type="ECO:0000313" key="7">
    <source>
        <dbReference type="Proteomes" id="UP000504609"/>
    </source>
</evidence>
<organism evidence="7 8">
    <name type="scientific">Cucurbita moschata</name>
    <name type="common">Winter crookneck squash</name>
    <name type="synonym">Cucurbita pepo var. moschata</name>
    <dbReference type="NCBI Taxonomy" id="3662"/>
    <lineage>
        <taxon>Eukaryota</taxon>
        <taxon>Viridiplantae</taxon>
        <taxon>Streptophyta</taxon>
        <taxon>Embryophyta</taxon>
        <taxon>Tracheophyta</taxon>
        <taxon>Spermatophyta</taxon>
        <taxon>Magnoliopsida</taxon>
        <taxon>eudicotyledons</taxon>
        <taxon>Gunneridae</taxon>
        <taxon>Pentapetalae</taxon>
        <taxon>rosids</taxon>
        <taxon>fabids</taxon>
        <taxon>Cucurbitales</taxon>
        <taxon>Cucurbitaceae</taxon>
        <taxon>Cucurbiteae</taxon>
        <taxon>Cucurbita</taxon>
    </lineage>
</organism>
<protein>
    <recommendedName>
        <fullName evidence="4">Non-specific lipid-transfer protein</fullName>
    </recommendedName>
</protein>
<dbReference type="SMART" id="SM00499">
    <property type="entry name" value="AAI"/>
    <property type="match status" value="1"/>
</dbReference>
<evidence type="ECO:0000256" key="1">
    <source>
        <dbReference type="ARBA" id="ARBA00009748"/>
    </source>
</evidence>